<feature type="compositionally biased region" description="Polar residues" evidence="1">
    <location>
        <begin position="347"/>
        <end position="358"/>
    </location>
</feature>
<feature type="region of interest" description="Disordered" evidence="1">
    <location>
        <begin position="345"/>
        <end position="372"/>
    </location>
</feature>
<comment type="caution">
    <text evidence="2">The sequence shown here is derived from an EMBL/GenBank/DDBJ whole genome shotgun (WGS) entry which is preliminary data.</text>
</comment>
<protein>
    <recommendedName>
        <fullName evidence="4">DNA helicase</fullName>
    </recommendedName>
</protein>
<accession>A0A8H6HK19</accession>
<organism evidence="2 3">
    <name type="scientific">Ephemerocybe angulata</name>
    <dbReference type="NCBI Taxonomy" id="980116"/>
    <lineage>
        <taxon>Eukaryota</taxon>
        <taxon>Fungi</taxon>
        <taxon>Dikarya</taxon>
        <taxon>Basidiomycota</taxon>
        <taxon>Agaricomycotina</taxon>
        <taxon>Agaricomycetes</taxon>
        <taxon>Agaricomycetidae</taxon>
        <taxon>Agaricales</taxon>
        <taxon>Agaricineae</taxon>
        <taxon>Psathyrellaceae</taxon>
        <taxon>Ephemerocybe</taxon>
    </lineage>
</organism>
<dbReference type="Proteomes" id="UP000521943">
    <property type="component" value="Unassembled WGS sequence"/>
</dbReference>
<dbReference type="AlphaFoldDB" id="A0A8H6HK19"/>
<reference evidence="2 3" key="1">
    <citation type="submission" date="2020-07" db="EMBL/GenBank/DDBJ databases">
        <title>Comparative genomics of pyrophilous fungi reveals a link between fire events and developmental genes.</title>
        <authorList>
            <consortium name="DOE Joint Genome Institute"/>
            <person name="Steindorff A.S."/>
            <person name="Carver A."/>
            <person name="Calhoun S."/>
            <person name="Stillman K."/>
            <person name="Liu H."/>
            <person name="Lipzen A."/>
            <person name="Pangilinan J."/>
            <person name="Labutti K."/>
            <person name="Bruns T.D."/>
            <person name="Grigoriev I.V."/>
        </authorList>
    </citation>
    <scope>NUCLEOTIDE SEQUENCE [LARGE SCALE GENOMIC DNA]</scope>
    <source>
        <strain evidence="2 3">CBS 144469</strain>
    </source>
</reference>
<dbReference type="EMBL" id="JACGCI010000077">
    <property type="protein sequence ID" value="KAF6747790.1"/>
    <property type="molecule type" value="Genomic_DNA"/>
</dbReference>
<dbReference type="InterPro" id="IPR027417">
    <property type="entry name" value="P-loop_NTPase"/>
</dbReference>
<evidence type="ECO:0008006" key="4">
    <source>
        <dbReference type="Google" id="ProtNLM"/>
    </source>
</evidence>
<evidence type="ECO:0000313" key="2">
    <source>
        <dbReference type="EMBL" id="KAF6747790.1"/>
    </source>
</evidence>
<sequence length="667" mass="75410">MRQTSQTDKTEDAMRTCLEHMRYRDCTDEDIAFLRSRIPSYNRSINIGDPSCRDVSVITAWNTHKDQINDMNAERFARERQVPLHTFYSIDKQGLGRGKVQQKSTARASDPTVKLTPAVQEALWRSPPYTSKHIPARLQLCVGMPVMIRNNEATELGITKGQEATVVGWTSREIPGFPGRSALEVLFVKLSNPKSNIKLPYLEENVVPLTRLSTAVRAILPNDAAINISRQQIPVLLNFAMTDYTSQGKTREVNVIDLYRSRNHQAMYTALSRGTSAASTVILRDFDETKLKGGASGYLRQEYRTIDTLDEITKARYERTIPPSVVQRLRASTILSYKSWLRKQQSEDSTMPTATSQKRQADDMPLSDMRPTKKAKLDQTVSPLGLDVNNSTPVNWKISWKWDSVDWSCAYDSFLSVLRHIWYKRDGSYIAQSSKQSWYMDLLFRGFAMVHSRDTTLDICRLDLRSRLWPLDAEAFPRGQTGTDLFSLVRLIIGASVHEDESVTHRLCLGCHSRTPGAIFEGIGPYTVMMSTLSREVSVGKYLKALENVAGRCTDCGGELLIENEYPMVMAVQLPNLPYQTLKRRLVVSTDVVLENCGYRIAGVVYWGAHHFAARLVTDDLQVFRYDGMDNDGMVSEESTNLRVSANRHSLSVMDDKVASLAVYIRV</sequence>
<evidence type="ECO:0000256" key="1">
    <source>
        <dbReference type="SAM" id="MobiDB-lite"/>
    </source>
</evidence>
<evidence type="ECO:0000313" key="3">
    <source>
        <dbReference type="Proteomes" id="UP000521943"/>
    </source>
</evidence>
<dbReference type="SUPFAM" id="SSF52540">
    <property type="entry name" value="P-loop containing nucleoside triphosphate hydrolases"/>
    <property type="match status" value="1"/>
</dbReference>
<keyword evidence="3" id="KW-1185">Reference proteome</keyword>
<dbReference type="InterPro" id="IPR051055">
    <property type="entry name" value="PIF1_helicase"/>
</dbReference>
<dbReference type="PANTHER" id="PTHR47642">
    <property type="entry name" value="ATP-DEPENDENT DNA HELICASE"/>
    <property type="match status" value="1"/>
</dbReference>
<name>A0A8H6HK19_9AGAR</name>
<gene>
    <name evidence="2" type="ORF">DFP72DRAFT_821214</name>
</gene>
<dbReference type="OrthoDB" id="3247165at2759"/>
<proteinExistence type="predicted"/>